<organism evidence="1 2">
    <name type="scientific">Siphonobacter curvatus</name>
    <dbReference type="NCBI Taxonomy" id="2094562"/>
    <lineage>
        <taxon>Bacteria</taxon>
        <taxon>Pseudomonadati</taxon>
        <taxon>Bacteroidota</taxon>
        <taxon>Cytophagia</taxon>
        <taxon>Cytophagales</taxon>
        <taxon>Cytophagaceae</taxon>
        <taxon>Siphonobacter</taxon>
    </lineage>
</organism>
<protein>
    <submittedName>
        <fullName evidence="1">Uncharacterized protein</fullName>
    </submittedName>
</protein>
<dbReference type="EMBL" id="PTRA01000001">
    <property type="protein sequence ID" value="PQA60174.1"/>
    <property type="molecule type" value="Genomic_DNA"/>
</dbReference>
<dbReference type="AlphaFoldDB" id="A0A2S7IR41"/>
<name>A0A2S7IR41_9BACT</name>
<accession>A0A2S7IR41</accession>
<proteinExistence type="predicted"/>
<comment type="caution">
    <text evidence="1">The sequence shown here is derived from an EMBL/GenBank/DDBJ whole genome shotgun (WGS) entry which is preliminary data.</text>
</comment>
<keyword evidence="2" id="KW-1185">Reference proteome</keyword>
<evidence type="ECO:0000313" key="1">
    <source>
        <dbReference type="EMBL" id="PQA60174.1"/>
    </source>
</evidence>
<gene>
    <name evidence="1" type="ORF">C5O19_11305</name>
</gene>
<sequence length="111" mass="12245">MESNLPDQIDIHYQKSTDYKTITSTGVFGGVTSAAQVDLNFFVDRVVIPTKMAHRLELVDGNAYTLGEVVSSEGKTGSIREVQVGILLDLHIAIGVRDWLNDKISQLQAQR</sequence>
<dbReference type="RefSeq" id="WP_104712166.1">
    <property type="nucleotide sequence ID" value="NZ_PTRA01000001.1"/>
</dbReference>
<dbReference type="OrthoDB" id="1495625at2"/>
<dbReference type="Proteomes" id="UP000239590">
    <property type="component" value="Unassembled WGS sequence"/>
</dbReference>
<reference evidence="2" key="1">
    <citation type="submission" date="2018-02" db="EMBL/GenBank/DDBJ databases">
        <title>Genome sequencing of Solimonas sp. HR-BB.</title>
        <authorList>
            <person name="Lee Y."/>
            <person name="Jeon C.O."/>
        </authorList>
    </citation>
    <scope>NUCLEOTIDE SEQUENCE [LARGE SCALE GENOMIC DNA]</scope>
    <source>
        <strain evidence="2">HR-U</strain>
    </source>
</reference>
<evidence type="ECO:0000313" key="2">
    <source>
        <dbReference type="Proteomes" id="UP000239590"/>
    </source>
</evidence>